<gene>
    <name evidence="2" type="ORF">AVT10_09270</name>
</gene>
<name>A0ABR5YHY4_9SPHN</name>
<keyword evidence="1" id="KW-0812">Transmembrane</keyword>
<dbReference type="PANTHER" id="PTHR38831">
    <property type="entry name" value="TYPE II SECRETION SYSTEM PROTEIN K"/>
    <property type="match status" value="1"/>
</dbReference>
<evidence type="ECO:0000256" key="1">
    <source>
        <dbReference type="SAM" id="Phobius"/>
    </source>
</evidence>
<dbReference type="RefSeq" id="WP_066688313.1">
    <property type="nucleotide sequence ID" value="NZ_CP117025.1"/>
</dbReference>
<accession>A0ABR5YHY4</accession>
<comment type="caution">
    <text evidence="2">The sequence shown here is derived from an EMBL/GenBank/DDBJ whole genome shotgun (WGS) entry which is preliminary data.</text>
</comment>
<dbReference type="Gene3D" id="3.30.1300.30">
    <property type="entry name" value="GSPII I/J protein-like"/>
    <property type="match status" value="1"/>
</dbReference>
<evidence type="ECO:0000313" key="3">
    <source>
        <dbReference type="Proteomes" id="UP000076609"/>
    </source>
</evidence>
<organism evidence="2 3">
    <name type="scientific">Sphingomonas hankookensis</name>
    <dbReference type="NCBI Taxonomy" id="563996"/>
    <lineage>
        <taxon>Bacteria</taxon>
        <taxon>Pseudomonadati</taxon>
        <taxon>Pseudomonadota</taxon>
        <taxon>Alphaproteobacteria</taxon>
        <taxon>Sphingomonadales</taxon>
        <taxon>Sphingomonadaceae</taxon>
        <taxon>Sphingomonas</taxon>
    </lineage>
</organism>
<keyword evidence="3" id="KW-1185">Reference proteome</keyword>
<dbReference type="EMBL" id="LQQO01000002">
    <property type="protein sequence ID" value="KZE18362.1"/>
    <property type="molecule type" value="Genomic_DNA"/>
</dbReference>
<feature type="transmembrane region" description="Helical" evidence="1">
    <location>
        <begin position="12"/>
        <end position="32"/>
    </location>
</feature>
<keyword evidence="1" id="KW-1133">Transmembrane helix</keyword>
<dbReference type="PANTHER" id="PTHR38831:SF1">
    <property type="entry name" value="TYPE II SECRETION SYSTEM PROTEIN K-RELATED"/>
    <property type="match status" value="1"/>
</dbReference>
<evidence type="ECO:0000313" key="2">
    <source>
        <dbReference type="EMBL" id="KZE18362.1"/>
    </source>
</evidence>
<dbReference type="Proteomes" id="UP000076609">
    <property type="component" value="Unassembled WGS sequence"/>
</dbReference>
<sequence>MSARVPEPEQGMILVNVLMFVAIASGLVLLMINREEVALDRSIRSREAARALAIVRGGELSALSALQRDARVAPEADYPGEPWGAISENGIAIEGGRFDLAIADAEGRFNVNSVRRELDPIPQLLFLRIAKAAGIEEAKAVAAIALIRERGPVQDLRPLAVFLPPEQAQLLARMVTALPGDTAINLNAATPELMAVLFDPDKAGRLVAIRNRQGYLSKDDLTREDVTLPGGTRFKSDHFWVRTRATIGGTVQQGATLIQRVERKEGAQSVPVAVPVERWRNAAIPPEVPGFGG</sequence>
<protein>
    <submittedName>
        <fullName evidence="2">Type II secretory pathway component PulK-like protein</fullName>
    </submittedName>
</protein>
<proteinExistence type="predicted"/>
<reference evidence="3" key="1">
    <citation type="submission" date="2016-01" db="EMBL/GenBank/DDBJ databases">
        <title>Draft genome of Chromobacterium sp. F49.</title>
        <authorList>
            <person name="Hong K.W."/>
        </authorList>
    </citation>
    <scope>NUCLEOTIDE SEQUENCE [LARGE SCALE GENOMIC DNA]</scope>
    <source>
        <strain evidence="3">CN3</strain>
    </source>
</reference>
<keyword evidence="1" id="KW-0472">Membrane</keyword>
<dbReference type="InterPro" id="IPR005628">
    <property type="entry name" value="GspK"/>
</dbReference>